<evidence type="ECO:0000256" key="3">
    <source>
        <dbReference type="ARBA" id="ARBA00022553"/>
    </source>
</evidence>
<dbReference type="InterPro" id="IPR000014">
    <property type="entry name" value="PAS"/>
</dbReference>
<dbReference type="CDD" id="cd00082">
    <property type="entry name" value="HisKA"/>
    <property type="match status" value="1"/>
</dbReference>
<dbReference type="Pfam" id="PF00072">
    <property type="entry name" value="Response_reg"/>
    <property type="match status" value="1"/>
</dbReference>
<feature type="modified residue" description="Phosphohistidine" evidence="5">
    <location>
        <position position="746"/>
    </location>
</feature>
<evidence type="ECO:0000259" key="8">
    <source>
        <dbReference type="PROSITE" id="PS50110"/>
    </source>
</evidence>
<dbReference type="GO" id="GO:0000155">
    <property type="term" value="F:phosphorelay sensor kinase activity"/>
    <property type="evidence" value="ECO:0007669"/>
    <property type="project" value="InterPro"/>
</dbReference>
<dbReference type="GO" id="GO:0005524">
    <property type="term" value="F:ATP binding"/>
    <property type="evidence" value="ECO:0007669"/>
    <property type="project" value="UniProtKB-KW"/>
</dbReference>
<dbReference type="Gene3D" id="3.30.565.10">
    <property type="entry name" value="Histidine kinase-like ATPase, C-terminal domain"/>
    <property type="match status" value="1"/>
</dbReference>
<dbReference type="SUPFAM" id="SSF55874">
    <property type="entry name" value="ATPase domain of HSP90 chaperone/DNA topoisomerase II/histidine kinase"/>
    <property type="match status" value="1"/>
</dbReference>
<dbReference type="InterPro" id="IPR003661">
    <property type="entry name" value="HisK_dim/P_dom"/>
</dbReference>
<sequence>MSGTKPIDFKTASQLFLKHTDNLCFVLSNTHTIQEVSASLLKMLGCKKKDIQNCPITDVFEKYSVQSFINTKLPIRKLSTTGFISSNHKELQIKWDIIPIYNKNDEVEQIYIIGKQLADSSNSQVEHLQLENIVRYAPGFFYWKDKNSIYLGCNDEFAQLAGLQYRSEVVGKSDFDLIWRERAQLYVDIDQTVMRTGKPILNHEEKITISNNRTITAITNKVPLRDSKNNVIGMMGITTDITKQKEIEEALVLANIAAEEATLLKTNFIQNMQHDIRTPASSVWAVLDNLVQNRQTPDEELLTMLRNSSKQLLSICNDVIDFDRIENSIVPVLSKRFNLRQLINNVIELNQITAFDKGLTLSSTIDRDIPEVIKGDERRLSRILINLLGNALKFTHKGFILLSVRLIEAYEKNYILQFILQDTGIGIPLEKQNTIYEKFNRLNPANRNTYNGSGLGLRIVKKYVEDMNGEINVQSEPDKGSIFYIDIPFEKALVAKTYDSMTVTETHRAVNKKLAPILDEEEPSESLSTVTKLDINKLDVLLIEDDMLARKIGLILLKSLGLNVSTAIDVASAIKSLNRAKYDFVVADIGLPDGTGIDVINTVKQNKNAINFLTPFIALTANADTSTIEACKEACFLHVLEKPLKTPLLQSLIEQFVLVPYQGSPCDINDDSNKPLGADLPASEKELFEITQYPLFDLTNAITTLGDEGILRELLKDLKFNIPHEKAEIERAHINNDWKRIEELAHKAKSGASYCGTLRLKYACQYLERYRKAGYTNLLENLYQQLLKVYDDTKLTIEEWLAKE</sequence>
<dbReference type="Gene3D" id="3.40.50.2300">
    <property type="match status" value="1"/>
</dbReference>
<dbReference type="InterPro" id="IPR036097">
    <property type="entry name" value="HisK_dim/P_sf"/>
</dbReference>
<evidence type="ECO:0000256" key="1">
    <source>
        <dbReference type="ARBA" id="ARBA00000085"/>
    </source>
</evidence>
<organism evidence="11 12">
    <name type="scientific">Legionella massiliensis</name>
    <dbReference type="NCBI Taxonomy" id="1034943"/>
    <lineage>
        <taxon>Bacteria</taxon>
        <taxon>Pseudomonadati</taxon>
        <taxon>Pseudomonadota</taxon>
        <taxon>Gammaproteobacteria</taxon>
        <taxon>Legionellales</taxon>
        <taxon>Legionellaceae</taxon>
        <taxon>Legionella</taxon>
    </lineage>
</organism>
<evidence type="ECO:0000313" key="12">
    <source>
        <dbReference type="Proteomes" id="UP000044071"/>
    </source>
</evidence>
<evidence type="ECO:0000259" key="7">
    <source>
        <dbReference type="PROSITE" id="PS50109"/>
    </source>
</evidence>
<evidence type="ECO:0000256" key="2">
    <source>
        <dbReference type="ARBA" id="ARBA00012438"/>
    </source>
</evidence>
<dbReference type="Pfam" id="PF13426">
    <property type="entry name" value="PAS_9"/>
    <property type="match status" value="1"/>
</dbReference>
<dbReference type="SMART" id="SM00387">
    <property type="entry name" value="HATPase_c"/>
    <property type="match status" value="1"/>
</dbReference>
<evidence type="ECO:0000256" key="5">
    <source>
        <dbReference type="PROSITE-ProRule" id="PRU00110"/>
    </source>
</evidence>
<evidence type="ECO:0000256" key="6">
    <source>
        <dbReference type="PROSITE-ProRule" id="PRU00169"/>
    </source>
</evidence>
<dbReference type="SUPFAM" id="SSF47384">
    <property type="entry name" value="Homodimeric domain of signal transducing histidine kinase"/>
    <property type="match status" value="1"/>
</dbReference>
<keyword evidence="4" id="KW-0902">Two-component regulatory system</keyword>
<dbReference type="PANTHER" id="PTHR45339:SF5">
    <property type="entry name" value="HISTIDINE KINASE"/>
    <property type="match status" value="1"/>
</dbReference>
<dbReference type="InterPro" id="IPR003594">
    <property type="entry name" value="HATPase_dom"/>
</dbReference>
<dbReference type="CDD" id="cd17546">
    <property type="entry name" value="REC_hyHK_CKI1_RcsC-like"/>
    <property type="match status" value="1"/>
</dbReference>
<dbReference type="Pfam" id="PF02518">
    <property type="entry name" value="HATPase_c"/>
    <property type="match status" value="1"/>
</dbReference>
<protein>
    <recommendedName>
        <fullName evidence="2">histidine kinase</fullName>
        <ecNumber evidence="2">2.7.13.3</ecNumber>
    </recommendedName>
</protein>
<dbReference type="InterPro" id="IPR001789">
    <property type="entry name" value="Sig_transdc_resp-reg_receiver"/>
</dbReference>
<dbReference type="InterPro" id="IPR004358">
    <property type="entry name" value="Sig_transdc_His_kin-like_C"/>
</dbReference>
<dbReference type="NCBIfam" id="TIGR00229">
    <property type="entry name" value="sensory_box"/>
    <property type="match status" value="1"/>
</dbReference>
<gene>
    <name evidence="11" type="primary">arcB_10</name>
    <name evidence="11" type="ORF">BN59_03696</name>
</gene>
<dbReference type="Pfam" id="PF08448">
    <property type="entry name" value="PAS_4"/>
    <property type="match status" value="1"/>
</dbReference>
<dbReference type="CDD" id="cd00130">
    <property type="entry name" value="PAS"/>
    <property type="match status" value="1"/>
</dbReference>
<dbReference type="Gene3D" id="1.20.120.160">
    <property type="entry name" value="HPT domain"/>
    <property type="match status" value="1"/>
</dbReference>
<dbReference type="RefSeq" id="WP_044012649.1">
    <property type="nucleotide sequence ID" value="NZ_CCVW01000005.1"/>
</dbReference>
<proteinExistence type="predicted"/>
<dbReference type="InterPro" id="IPR013656">
    <property type="entry name" value="PAS_4"/>
</dbReference>
<keyword evidence="12" id="KW-1185">Reference proteome</keyword>
<dbReference type="SUPFAM" id="SSF55785">
    <property type="entry name" value="PYP-like sensor domain (PAS domain)"/>
    <property type="match status" value="1"/>
</dbReference>
<reference evidence="11 12" key="1">
    <citation type="submission" date="2014-06" db="EMBL/GenBank/DDBJ databases">
        <authorList>
            <person name="Urmite Genomes Urmite Genomes"/>
        </authorList>
    </citation>
    <scope>NUCLEOTIDE SEQUENCE [LARGE SCALE GENOMIC DNA]</scope>
</reference>
<dbReference type="SUPFAM" id="SSF47226">
    <property type="entry name" value="Histidine-containing phosphotransfer domain, HPT domain"/>
    <property type="match status" value="1"/>
</dbReference>
<feature type="modified residue" description="4-aspartylphosphate" evidence="6">
    <location>
        <position position="588"/>
    </location>
</feature>
<dbReference type="SUPFAM" id="SSF52172">
    <property type="entry name" value="CheY-like"/>
    <property type="match status" value="1"/>
</dbReference>
<dbReference type="PROSITE" id="PS50110">
    <property type="entry name" value="RESPONSE_REGULATORY"/>
    <property type="match status" value="1"/>
</dbReference>
<dbReference type="CDD" id="cd16922">
    <property type="entry name" value="HATPase_EvgS-ArcB-TorS-like"/>
    <property type="match status" value="1"/>
</dbReference>
<feature type="domain" description="HPt" evidence="10">
    <location>
        <begin position="707"/>
        <end position="800"/>
    </location>
</feature>
<dbReference type="PRINTS" id="PR00344">
    <property type="entry name" value="BCTRLSENSOR"/>
</dbReference>
<evidence type="ECO:0000259" key="10">
    <source>
        <dbReference type="PROSITE" id="PS50894"/>
    </source>
</evidence>
<feature type="domain" description="Response regulatory" evidence="8">
    <location>
        <begin position="539"/>
        <end position="657"/>
    </location>
</feature>
<dbReference type="PROSITE" id="PS50894">
    <property type="entry name" value="HPT"/>
    <property type="match status" value="1"/>
</dbReference>
<dbReference type="Pfam" id="PF01627">
    <property type="entry name" value="Hpt"/>
    <property type="match status" value="1"/>
</dbReference>
<dbReference type="InterPro" id="IPR000700">
    <property type="entry name" value="PAS-assoc_C"/>
</dbReference>
<dbReference type="Gene3D" id="1.10.287.130">
    <property type="match status" value="1"/>
</dbReference>
<dbReference type="EC" id="2.7.13.3" evidence="2"/>
<keyword evidence="3 6" id="KW-0597">Phosphoprotein</keyword>
<dbReference type="eggNOG" id="COG2205">
    <property type="taxonomic scope" value="Bacteria"/>
</dbReference>
<dbReference type="AlphaFoldDB" id="A0A078L616"/>
<name>A0A078L616_9GAMM</name>
<accession>A0A078L616</accession>
<dbReference type="GO" id="GO:0005886">
    <property type="term" value="C:plasma membrane"/>
    <property type="evidence" value="ECO:0007669"/>
    <property type="project" value="UniProtKB-SubCell"/>
</dbReference>
<dbReference type="InterPro" id="IPR011006">
    <property type="entry name" value="CheY-like_superfamily"/>
</dbReference>
<dbReference type="PANTHER" id="PTHR45339">
    <property type="entry name" value="HYBRID SIGNAL TRANSDUCTION HISTIDINE KINASE J"/>
    <property type="match status" value="1"/>
</dbReference>
<dbReference type="SMART" id="SM00091">
    <property type="entry name" value="PAS"/>
    <property type="match status" value="2"/>
</dbReference>
<dbReference type="PROSITE" id="PS50109">
    <property type="entry name" value="HIS_KIN"/>
    <property type="match status" value="1"/>
</dbReference>
<evidence type="ECO:0000259" key="9">
    <source>
        <dbReference type="PROSITE" id="PS50113"/>
    </source>
</evidence>
<dbReference type="SMART" id="SM00388">
    <property type="entry name" value="HisKA"/>
    <property type="match status" value="1"/>
</dbReference>
<dbReference type="FunFam" id="3.30.565.10:FF:000010">
    <property type="entry name" value="Sensor histidine kinase RcsC"/>
    <property type="match status" value="1"/>
</dbReference>
<dbReference type="InterPro" id="IPR035965">
    <property type="entry name" value="PAS-like_dom_sf"/>
</dbReference>
<dbReference type="EMBL" id="CCSB01000005">
    <property type="protein sequence ID" value="CDZ79378.1"/>
    <property type="molecule type" value="Genomic_DNA"/>
</dbReference>
<evidence type="ECO:0000313" key="11">
    <source>
        <dbReference type="EMBL" id="CDZ79378.1"/>
    </source>
</evidence>
<dbReference type="STRING" id="1034943.BN59_03696"/>
<comment type="catalytic activity">
    <reaction evidence="1">
        <text>ATP + protein L-histidine = ADP + protein N-phospho-L-histidine.</text>
        <dbReference type="EC" id="2.7.13.3"/>
    </reaction>
</comment>
<evidence type="ECO:0000256" key="4">
    <source>
        <dbReference type="ARBA" id="ARBA00023012"/>
    </source>
</evidence>
<dbReference type="InterPro" id="IPR008207">
    <property type="entry name" value="Sig_transdc_His_kin_Hpt_dom"/>
</dbReference>
<dbReference type="Proteomes" id="UP000044071">
    <property type="component" value="Unassembled WGS sequence"/>
</dbReference>
<dbReference type="OrthoDB" id="9770795at2"/>
<feature type="domain" description="Histidine kinase" evidence="7">
    <location>
        <begin position="271"/>
        <end position="491"/>
    </location>
</feature>
<dbReference type="PROSITE" id="PS50113">
    <property type="entry name" value="PAC"/>
    <property type="match status" value="1"/>
</dbReference>
<dbReference type="InterPro" id="IPR036890">
    <property type="entry name" value="HATPase_C_sf"/>
</dbReference>
<dbReference type="InterPro" id="IPR005467">
    <property type="entry name" value="His_kinase_dom"/>
</dbReference>
<dbReference type="Gene3D" id="3.30.450.20">
    <property type="entry name" value="PAS domain"/>
    <property type="match status" value="2"/>
</dbReference>
<dbReference type="SMART" id="SM00448">
    <property type="entry name" value="REC"/>
    <property type="match status" value="1"/>
</dbReference>
<dbReference type="Pfam" id="PF00512">
    <property type="entry name" value="HisKA"/>
    <property type="match status" value="1"/>
</dbReference>
<feature type="domain" description="PAC" evidence="9">
    <location>
        <begin position="201"/>
        <end position="253"/>
    </location>
</feature>
<dbReference type="InterPro" id="IPR036641">
    <property type="entry name" value="HPT_dom_sf"/>
</dbReference>